<keyword evidence="6" id="KW-1185">Reference proteome</keyword>
<evidence type="ECO:0000256" key="2">
    <source>
        <dbReference type="ARBA" id="ARBA00022840"/>
    </source>
</evidence>
<dbReference type="Gene3D" id="3.40.50.300">
    <property type="entry name" value="P-loop containing nucleotide triphosphate hydrolases"/>
    <property type="match status" value="1"/>
</dbReference>
<keyword evidence="1" id="KW-0547">Nucleotide-binding</keyword>
<evidence type="ECO:0000256" key="1">
    <source>
        <dbReference type="ARBA" id="ARBA00022741"/>
    </source>
</evidence>
<dbReference type="Proteomes" id="UP001598201">
    <property type="component" value="Unassembled WGS sequence"/>
</dbReference>
<evidence type="ECO:0000313" key="5">
    <source>
        <dbReference type="Proteomes" id="UP000007257"/>
    </source>
</evidence>
<dbReference type="GO" id="GO:0016887">
    <property type="term" value="F:ATP hydrolysis activity"/>
    <property type="evidence" value="ECO:0007669"/>
    <property type="project" value="TreeGrafter"/>
</dbReference>
<protein>
    <submittedName>
        <fullName evidence="4">Cellulose biosynthesis protein BcsQ</fullName>
    </submittedName>
    <submittedName>
        <fullName evidence="3">Cellulose synthase operon protein YhjQ</fullName>
    </submittedName>
</protein>
<dbReference type="eggNOG" id="COG1192">
    <property type="taxonomic scope" value="Bacteria"/>
</dbReference>
<dbReference type="InterPro" id="IPR050625">
    <property type="entry name" value="ParA/MinD_ATPase"/>
</dbReference>
<dbReference type="InterPro" id="IPR017746">
    <property type="entry name" value="Cellulose_synthase_operon_BcsQ"/>
</dbReference>
<dbReference type="GO" id="GO:0051782">
    <property type="term" value="P:negative regulation of cell division"/>
    <property type="evidence" value="ECO:0007669"/>
    <property type="project" value="TreeGrafter"/>
</dbReference>
<dbReference type="GO" id="GO:0005524">
    <property type="term" value="F:ATP binding"/>
    <property type="evidence" value="ECO:0007669"/>
    <property type="project" value="UniProtKB-KW"/>
</dbReference>
<evidence type="ECO:0000313" key="6">
    <source>
        <dbReference type="Proteomes" id="UP001598201"/>
    </source>
</evidence>
<dbReference type="RefSeq" id="WP_013575463.1">
    <property type="nucleotide sequence ID" value="NC_015061.1"/>
</dbReference>
<dbReference type="InterPro" id="IPR027417">
    <property type="entry name" value="P-loop_NTPase"/>
</dbReference>
<evidence type="ECO:0000313" key="3">
    <source>
        <dbReference type="EMBL" id="ADW73762.1"/>
    </source>
</evidence>
<organism evidence="3 5">
    <name type="scientific">Rahnella sp. (strain Y9602)</name>
    <dbReference type="NCBI Taxonomy" id="2703885"/>
    <lineage>
        <taxon>Bacteria</taxon>
        <taxon>Pseudomonadati</taxon>
        <taxon>Pseudomonadota</taxon>
        <taxon>Gammaproteobacteria</taxon>
        <taxon>Enterobacterales</taxon>
        <taxon>Yersiniaceae</taxon>
        <taxon>Rahnella</taxon>
    </lineage>
</organism>
<dbReference type="Proteomes" id="UP000007257">
    <property type="component" value="Chromosome"/>
</dbReference>
<reference evidence="4 6" key="3">
    <citation type="submission" date="2024-09" db="EMBL/GenBank/DDBJ databases">
        <title>Genomes of Rahnella.</title>
        <authorList>
            <person name="Mnguni F.C."/>
            <person name="Shin G.Y."/>
            <person name="Coutinho T."/>
        </authorList>
    </citation>
    <scope>NUCLEOTIDE SEQUENCE [LARGE SCALE GENOMIC DNA]</scope>
    <source>
        <strain evidence="4 6">20WA0057</strain>
    </source>
</reference>
<dbReference type="GeneID" id="95417144"/>
<dbReference type="KEGG" id="rah:Rahaq_2151"/>
<dbReference type="GO" id="GO:0009898">
    <property type="term" value="C:cytoplasmic side of plasma membrane"/>
    <property type="evidence" value="ECO:0007669"/>
    <property type="project" value="TreeGrafter"/>
</dbReference>
<reference evidence="5" key="1">
    <citation type="submission" date="2011-01" db="EMBL/GenBank/DDBJ databases">
        <title>Complete sequence of chromosome of Rahnella sp. Y9602.</title>
        <authorList>
            <consortium name="US DOE Joint Genome Institute"/>
            <person name="Lucas S."/>
            <person name="Copeland A."/>
            <person name="Lapidus A."/>
            <person name="Cheng J.-F."/>
            <person name="Goodwin L."/>
            <person name="Pitluck S."/>
            <person name="Lu M."/>
            <person name="Detter J.C."/>
            <person name="Han C."/>
            <person name="Tapia R."/>
            <person name="Land M."/>
            <person name="Hauser L."/>
            <person name="Kyrpides N."/>
            <person name="Ivanova N."/>
            <person name="Ovchinnikova G."/>
            <person name="Pagani I."/>
            <person name="Sobecky P.A."/>
            <person name="Martinez R.J."/>
            <person name="Woyke T."/>
        </authorList>
    </citation>
    <scope>NUCLEOTIDE SEQUENCE [LARGE SCALE GENOMIC DNA]</scope>
    <source>
        <strain evidence="5">Y9602</strain>
    </source>
</reference>
<dbReference type="OrthoDB" id="5288747at2"/>
<keyword evidence="2" id="KW-0067">ATP-binding</keyword>
<reference evidence="3 5" key="2">
    <citation type="journal article" date="2012" name="J. Bacteriol.">
        <title>Complete Genome Sequence of Rahnella sp. Strain Y9602, a Gammaproteobacterium Isolate from Metal- and Radionuclide-Contaminated Soil.</title>
        <authorList>
            <person name="Martinez R.J."/>
            <person name="Bruce D."/>
            <person name="Detter C."/>
            <person name="Goodwin L.A."/>
            <person name="Han J."/>
            <person name="Han C.S."/>
            <person name="Held B."/>
            <person name="Land M.L."/>
            <person name="Mikhailova N."/>
            <person name="Nolan M."/>
            <person name="Pennacchio L."/>
            <person name="Pitluck S."/>
            <person name="Tapia R."/>
            <person name="Woyke T."/>
            <person name="Sobecky P.A."/>
        </authorList>
    </citation>
    <scope>NUCLEOTIDE SEQUENCE [LARGE SCALE GENOMIC DNA]</scope>
    <source>
        <strain evidence="3 5">Y9602</strain>
    </source>
</reference>
<accession>A0A0H3FFN8</accession>
<dbReference type="HOGENOM" id="CLU_037612_7_1_6"/>
<dbReference type="NCBIfam" id="TIGR03371">
    <property type="entry name" value="cellulose_yhjQ"/>
    <property type="match status" value="1"/>
</dbReference>
<name>A0A0H3FFN8_RAHSY</name>
<dbReference type="PANTHER" id="PTHR43384">
    <property type="entry name" value="SEPTUM SITE-DETERMINING PROTEIN MIND HOMOLOG, CHLOROPLASTIC-RELATED"/>
    <property type="match status" value="1"/>
</dbReference>
<dbReference type="EMBL" id="JBHUCJ010000009">
    <property type="protein sequence ID" value="MFD3223068.1"/>
    <property type="molecule type" value="Genomic_DNA"/>
</dbReference>
<dbReference type="SUPFAM" id="SSF52540">
    <property type="entry name" value="P-loop containing nucleoside triphosphate hydrolases"/>
    <property type="match status" value="1"/>
</dbReference>
<dbReference type="EMBL" id="CP002505">
    <property type="protein sequence ID" value="ADW73762.1"/>
    <property type="molecule type" value="Genomic_DNA"/>
</dbReference>
<dbReference type="Pfam" id="PF06564">
    <property type="entry name" value="CBP_BcsQ"/>
    <property type="match status" value="1"/>
</dbReference>
<dbReference type="PANTHER" id="PTHR43384:SF4">
    <property type="entry name" value="CELLULOSE BIOSYNTHESIS PROTEIN BCSQ-RELATED"/>
    <property type="match status" value="1"/>
</dbReference>
<dbReference type="AlphaFoldDB" id="A0A0H3FFN8"/>
<sequence length="247" mass="27570">MAVIALQGIRGGTGTTSVTAALAWGLAQLNEKVLVIDFSPENLLRLHFGMPFAQARGWRYAHNTGEPWQNSALRYHSHLDFLPYGHATTGDASQPDFDWQKAITQLKNTGVYDWILIDSPAADPLTAQKIADSTVVLLHADTQSHTRLHQYVLPANGRYLLNQFIPSSQLQQDILLLWQETLPVLIPVILHRDEAMAESLAAKQPAGEWNSNSKISREINTLANWFLLHLRHSGDVHSQTMGRSPEK</sequence>
<gene>
    <name evidence="4" type="primary">bcsQ</name>
    <name evidence="3" type="ordered locus">Rahaq_2151</name>
    <name evidence="4" type="ORF">ACFPK4_05960</name>
</gene>
<proteinExistence type="predicted"/>
<dbReference type="GO" id="GO:0005829">
    <property type="term" value="C:cytosol"/>
    <property type="evidence" value="ECO:0007669"/>
    <property type="project" value="TreeGrafter"/>
</dbReference>
<evidence type="ECO:0000313" key="4">
    <source>
        <dbReference type="EMBL" id="MFD3223068.1"/>
    </source>
</evidence>